<dbReference type="SUPFAM" id="SSF47226">
    <property type="entry name" value="Histidine-containing phosphotransfer domain, HPT domain"/>
    <property type="match status" value="1"/>
</dbReference>
<evidence type="ECO:0000313" key="1">
    <source>
        <dbReference type="EMBL" id="MCQ8894939.1"/>
    </source>
</evidence>
<evidence type="ECO:0008006" key="3">
    <source>
        <dbReference type="Google" id="ProtNLM"/>
    </source>
</evidence>
<dbReference type="RefSeq" id="WP_256762589.1">
    <property type="nucleotide sequence ID" value="NZ_JANIGO010000001.1"/>
</dbReference>
<dbReference type="InterPro" id="IPR036641">
    <property type="entry name" value="HPT_dom_sf"/>
</dbReference>
<reference evidence="1 2" key="1">
    <citation type="submission" date="2022-07" db="EMBL/GenBank/DDBJ databases">
        <authorList>
            <person name="Xamxidin M."/>
            <person name="Wu M."/>
        </authorList>
    </citation>
    <scope>NUCLEOTIDE SEQUENCE [LARGE SCALE GENOMIC DNA]</scope>
    <source>
        <strain evidence="1 2">NBRC 111650</strain>
    </source>
</reference>
<name>A0ABT1WEU3_9BURK</name>
<dbReference type="EMBL" id="JANIGO010000001">
    <property type="protein sequence ID" value="MCQ8894939.1"/>
    <property type="molecule type" value="Genomic_DNA"/>
</dbReference>
<organism evidence="1 2">
    <name type="scientific">Limnobacter humi</name>
    <dbReference type="NCBI Taxonomy" id="1778671"/>
    <lineage>
        <taxon>Bacteria</taxon>
        <taxon>Pseudomonadati</taxon>
        <taxon>Pseudomonadota</taxon>
        <taxon>Betaproteobacteria</taxon>
        <taxon>Burkholderiales</taxon>
        <taxon>Burkholderiaceae</taxon>
        <taxon>Limnobacter</taxon>
    </lineage>
</organism>
<gene>
    <name evidence="1" type="ORF">NQT62_00610</name>
</gene>
<protein>
    <recommendedName>
        <fullName evidence="3">HPt domain-containing protein</fullName>
    </recommendedName>
</protein>
<accession>A0ABT1WEU3</accession>
<keyword evidence="2" id="KW-1185">Reference proteome</keyword>
<evidence type="ECO:0000313" key="2">
    <source>
        <dbReference type="Proteomes" id="UP001204142"/>
    </source>
</evidence>
<sequence length="121" mass="14239">MAEHQYNEANLDLQDLIDLDQWGRLSRELGLDTLLEFATEFFEETREQWVDQQVDPHSMPEKAFQSLAHRSAGAAGTIGFMRLRFVFLCMEHNPIGDPTQRYMQHMRMVLEDTERWVASQH</sequence>
<proteinExistence type="predicted"/>
<comment type="caution">
    <text evidence="1">The sequence shown here is derived from an EMBL/GenBank/DDBJ whole genome shotgun (WGS) entry which is preliminary data.</text>
</comment>
<dbReference type="Proteomes" id="UP001204142">
    <property type="component" value="Unassembled WGS sequence"/>
</dbReference>
<dbReference type="Gene3D" id="1.20.120.160">
    <property type="entry name" value="HPT domain"/>
    <property type="match status" value="1"/>
</dbReference>